<proteinExistence type="predicted"/>
<dbReference type="RefSeq" id="WP_243536144.1">
    <property type="nucleotide sequence ID" value="NZ_CP093442.1"/>
</dbReference>
<keyword evidence="2" id="KW-1185">Reference proteome</keyword>
<gene>
    <name evidence="1" type="ORF">MNR06_11445</name>
</gene>
<organism evidence="1 2">
    <name type="scientific">Bdellovibrio reynosensis</name>
    <dbReference type="NCBI Taxonomy" id="2835041"/>
    <lineage>
        <taxon>Bacteria</taxon>
        <taxon>Pseudomonadati</taxon>
        <taxon>Bdellovibrionota</taxon>
        <taxon>Bdellovibrionia</taxon>
        <taxon>Bdellovibrionales</taxon>
        <taxon>Pseudobdellovibrionaceae</taxon>
        <taxon>Bdellovibrio</taxon>
    </lineage>
</organism>
<accession>A0ABY4C5Z5</accession>
<sequence>MKTGLILKISMLVFAFVAVLYGIKALQSPQTQKHAADPNSMIGLLVGGEYRLLSWCPEKTVKVELLSENSEVLKTFSSAQDLSAACELMVGSFSQEQNYEPKYRPLLKAISESGETKILEKDAVKEIFRVQGMPFSSPGLVKVLKRFEAP</sequence>
<protein>
    <submittedName>
        <fullName evidence="1">Uncharacterized protein</fullName>
    </submittedName>
</protein>
<name>A0ABY4C5Z5_9BACT</name>
<dbReference type="EMBL" id="CP093442">
    <property type="protein sequence ID" value="UOF00315.1"/>
    <property type="molecule type" value="Genomic_DNA"/>
</dbReference>
<evidence type="ECO:0000313" key="1">
    <source>
        <dbReference type="EMBL" id="UOF00315.1"/>
    </source>
</evidence>
<reference evidence="1" key="1">
    <citation type="submission" date="2022-03" db="EMBL/GenBank/DDBJ databases">
        <title>Genome Identification and Characterization of new species Bdellovibrio reynosense LBG001 sp. nov. from a Mexico soil sample.</title>
        <authorList>
            <person name="Camilli A."/>
            <person name="Ajao Y."/>
            <person name="Guo X."/>
        </authorList>
    </citation>
    <scope>NUCLEOTIDE SEQUENCE</scope>
    <source>
        <strain evidence="1">LBG001</strain>
    </source>
</reference>
<dbReference type="Proteomes" id="UP000830116">
    <property type="component" value="Chromosome"/>
</dbReference>
<evidence type="ECO:0000313" key="2">
    <source>
        <dbReference type="Proteomes" id="UP000830116"/>
    </source>
</evidence>